<comment type="similarity">
    <text evidence="2">Belongs to the COG3 family.</text>
</comment>
<protein>
    <recommendedName>
        <fullName evidence="3">Conserved oligomeric Golgi complex subunit 3</fullName>
    </recommendedName>
    <alternativeName>
        <fullName evidence="8">Component of oligomeric Golgi complex 3</fullName>
    </alternativeName>
</protein>
<evidence type="ECO:0000259" key="9">
    <source>
        <dbReference type="Pfam" id="PF04136"/>
    </source>
</evidence>
<evidence type="ECO:0000259" key="10">
    <source>
        <dbReference type="Pfam" id="PF20671"/>
    </source>
</evidence>
<evidence type="ECO:0000313" key="11">
    <source>
        <dbReference type="EMBL" id="UYV62274.1"/>
    </source>
</evidence>
<dbReference type="PANTHER" id="PTHR13302:SF8">
    <property type="entry name" value="CONSERVED OLIGOMERIC GOLGI COMPLEX SUBUNIT 3"/>
    <property type="match status" value="1"/>
</dbReference>
<sequence>MMRRRQFMSEIIKKNFVQEQKVNRKKIGGCLKALMKCQSMLLLTTRMKVEGAGISLTEWRISQQMCMAYLREEYFSFRVVFESKHSIGRLYSQIENEKLENEIQKYNEYKSHLLHLYNECNKMVNGIDTALSNIDTLKSQYKFVSDKTTALHQACENLMEEQSKLVSSCEAITQNLNYFTSFETLSQKLGSPTITVLSESFIPILTKIDECLIFLENHSQYKEAGIYSARFRHLQTNALGMIRTYVMNVLQTTRQQILGQYTDLGPSENAYTLYYSKFCTQAPRILSLMKQIEQRVETNKDYEQLLSDCHQCYFVQREAMLNPSVESTFKDLVTKHQKDRCALMRSSCVFLIHLCQDEYALYHQFFSQTSNELNEFLIKICGRFYDILRSVIVQIAHLETLAELCSILKVEMLDEHVNTGTKELVAFDKVTRQLLQDVQEKLVYRAYEYIRSDIMGYTPAPGDLAYPEKLEMMESIAQSMVQEQRSRSSSISSLTSIPALELHSQFSAENSNPAILNVTPASQASSVVSESIRPRRISNSPADMHGMWYPTVRRTLVCLSKLYRCLDKVIFQGICQEALDLCIESLVQASNAISSRKTILDGQLFQIKHLLILREQIAPFQIDFSLKEATIDFSKIKDAAYNLFSKKQRLLSLSSNNAILEFLVQGTPQIIEQLVDSKKAIDTQLKLVCEDFISHTTTSLVGKLLDFLARAQIILQVQKDEPARNVTLSNQPFATPQILATLISKVYRNIKSTLPNFHRQLSLYLANMDTQYILFRPIKARVQTAFEQTIQIIRTNYSEEDQLIIACPSLEQINILLSASSK</sequence>
<evidence type="ECO:0000256" key="6">
    <source>
        <dbReference type="ARBA" id="ARBA00023034"/>
    </source>
</evidence>
<dbReference type="Pfam" id="PF20671">
    <property type="entry name" value="COG3_C"/>
    <property type="match status" value="1"/>
</dbReference>
<reference evidence="11 12" key="1">
    <citation type="submission" date="2022-01" db="EMBL/GenBank/DDBJ databases">
        <title>A chromosomal length assembly of Cordylochernes scorpioides.</title>
        <authorList>
            <person name="Zeh D."/>
            <person name="Zeh J."/>
        </authorList>
    </citation>
    <scope>NUCLEOTIDE SEQUENCE [LARGE SCALE GENOMIC DNA]</scope>
    <source>
        <strain evidence="11">IN4F17</strain>
        <tissue evidence="11">Whole Body</tissue>
    </source>
</reference>
<dbReference type="PANTHER" id="PTHR13302">
    <property type="entry name" value="CONSERVED OLIGOMERIC GOLGI COMPLEX COMPONENT 3"/>
    <property type="match status" value="1"/>
</dbReference>
<evidence type="ECO:0000256" key="1">
    <source>
        <dbReference type="ARBA" id="ARBA00004395"/>
    </source>
</evidence>
<evidence type="ECO:0000256" key="2">
    <source>
        <dbReference type="ARBA" id="ARBA00009936"/>
    </source>
</evidence>
<organism evidence="11 12">
    <name type="scientific">Cordylochernes scorpioides</name>
    <dbReference type="NCBI Taxonomy" id="51811"/>
    <lineage>
        <taxon>Eukaryota</taxon>
        <taxon>Metazoa</taxon>
        <taxon>Ecdysozoa</taxon>
        <taxon>Arthropoda</taxon>
        <taxon>Chelicerata</taxon>
        <taxon>Arachnida</taxon>
        <taxon>Pseudoscorpiones</taxon>
        <taxon>Cheliferoidea</taxon>
        <taxon>Chernetidae</taxon>
        <taxon>Cordylochernes</taxon>
    </lineage>
</organism>
<proteinExistence type="inferred from homology"/>
<gene>
    <name evidence="11" type="ORF">LAZ67_1008421</name>
</gene>
<feature type="domain" description="Conserved oligomeric Golgi complex subunit 3 N-terminal" evidence="9">
    <location>
        <begin position="109"/>
        <end position="251"/>
    </location>
</feature>
<feature type="domain" description="Conserved oligomeric Golgi complex subunit 3 C-terminal" evidence="10">
    <location>
        <begin position="272"/>
        <end position="636"/>
    </location>
</feature>
<evidence type="ECO:0000256" key="3">
    <source>
        <dbReference type="ARBA" id="ARBA00020976"/>
    </source>
</evidence>
<keyword evidence="7" id="KW-0472">Membrane</keyword>
<keyword evidence="12" id="KW-1185">Reference proteome</keyword>
<evidence type="ECO:0000256" key="8">
    <source>
        <dbReference type="ARBA" id="ARBA00031339"/>
    </source>
</evidence>
<keyword evidence="4" id="KW-0813">Transport</keyword>
<dbReference type="InterPro" id="IPR048685">
    <property type="entry name" value="COG3_C"/>
</dbReference>
<evidence type="ECO:0000256" key="5">
    <source>
        <dbReference type="ARBA" id="ARBA00022927"/>
    </source>
</evidence>
<dbReference type="Proteomes" id="UP001235939">
    <property type="component" value="Chromosome 01"/>
</dbReference>
<comment type="subcellular location">
    <subcellularLocation>
        <location evidence="1">Golgi apparatus membrane</location>
        <topology evidence="1">Peripheral membrane protein</topology>
    </subcellularLocation>
</comment>
<accession>A0ABY6K1T2</accession>
<keyword evidence="5" id="KW-0653">Protein transport</keyword>
<dbReference type="InterPro" id="IPR048320">
    <property type="entry name" value="COG3_N"/>
</dbReference>
<dbReference type="InterPro" id="IPR007265">
    <property type="entry name" value="COG_su3"/>
</dbReference>
<keyword evidence="6" id="KW-0333">Golgi apparatus</keyword>
<dbReference type="Pfam" id="PF04136">
    <property type="entry name" value="COG3_N"/>
    <property type="match status" value="1"/>
</dbReference>
<dbReference type="EMBL" id="CP092863">
    <property type="protein sequence ID" value="UYV62274.1"/>
    <property type="molecule type" value="Genomic_DNA"/>
</dbReference>
<evidence type="ECO:0000256" key="7">
    <source>
        <dbReference type="ARBA" id="ARBA00023136"/>
    </source>
</evidence>
<evidence type="ECO:0000313" key="12">
    <source>
        <dbReference type="Proteomes" id="UP001235939"/>
    </source>
</evidence>
<evidence type="ECO:0000256" key="4">
    <source>
        <dbReference type="ARBA" id="ARBA00022448"/>
    </source>
</evidence>
<name>A0ABY6K1T2_9ARAC</name>